<feature type="compositionally biased region" description="Low complexity" evidence="1">
    <location>
        <begin position="119"/>
        <end position="147"/>
    </location>
</feature>
<dbReference type="OrthoDB" id="2529700at2759"/>
<evidence type="ECO:0000256" key="1">
    <source>
        <dbReference type="SAM" id="MobiDB-lite"/>
    </source>
</evidence>
<evidence type="ECO:0000313" key="3">
    <source>
        <dbReference type="EMBL" id="TNY17389.1"/>
    </source>
</evidence>
<proteinExistence type="predicted"/>
<keyword evidence="2" id="KW-0732">Signal</keyword>
<comment type="caution">
    <text evidence="3">The sequence shown here is derived from an EMBL/GenBank/DDBJ whole genome shotgun (WGS) entry which is preliminary data.</text>
</comment>
<organism evidence="3 4">
    <name type="scientific">Rhodotorula diobovata</name>
    <dbReference type="NCBI Taxonomy" id="5288"/>
    <lineage>
        <taxon>Eukaryota</taxon>
        <taxon>Fungi</taxon>
        <taxon>Dikarya</taxon>
        <taxon>Basidiomycota</taxon>
        <taxon>Pucciniomycotina</taxon>
        <taxon>Microbotryomycetes</taxon>
        <taxon>Sporidiobolales</taxon>
        <taxon>Sporidiobolaceae</taxon>
        <taxon>Rhodotorula</taxon>
    </lineage>
</organism>
<feature type="signal peptide" evidence="2">
    <location>
        <begin position="1"/>
        <end position="20"/>
    </location>
</feature>
<keyword evidence="4" id="KW-1185">Reference proteome</keyword>
<gene>
    <name evidence="3" type="ORF">DMC30DRAFT_419827</name>
</gene>
<dbReference type="EMBL" id="SOZI01000208">
    <property type="protein sequence ID" value="TNY17389.1"/>
    <property type="molecule type" value="Genomic_DNA"/>
</dbReference>
<evidence type="ECO:0000313" key="4">
    <source>
        <dbReference type="Proteomes" id="UP000311382"/>
    </source>
</evidence>
<evidence type="ECO:0000256" key="2">
    <source>
        <dbReference type="SAM" id="SignalP"/>
    </source>
</evidence>
<feature type="region of interest" description="Disordered" evidence="1">
    <location>
        <begin position="32"/>
        <end position="98"/>
    </location>
</feature>
<dbReference type="AlphaFoldDB" id="A0A5C5FM90"/>
<dbReference type="Proteomes" id="UP000311382">
    <property type="component" value="Unassembled WGS sequence"/>
</dbReference>
<sequence length="439" mass="45255">MRTANLALLSFASAATLVAAKSEGRNSLETLLDRIEHSKTGTSPSPGKTAKSPPIVEEDEDEKPAKPTNEKRDLSDAEDAPTVKMVKRNRTKKQADNAKRWAQEIVLQDAASSPVVRRPATSLTTPAARAAASTTSSSKKMTTTPPAAQTPLEKRWIWANSVIQDDTPASEVPPVGENANLLSEPASTISTPQATLVASTFPIQASSSTENSTAVTSVVAAEAAIASAEAATTSTSAAPAAASTSPALPWWDPTEFFHDVEAGFEKLFGLSDDDEDAASASATAAPTVSTAEVEKRWVWATGIIQDDTPNAPPVGQNVNLLGSASVNANTPSVTLVAPSFRPKAPASGAFVAPSVRVIAAAPPVATVSSKTTPTPAAPLAPSSTPAWQSVQDEVAAASASRAAAALASIKRLSPLERAAIARAKHSNARMAKVKRGGHA</sequence>
<accession>A0A5C5FM90</accession>
<protein>
    <recommendedName>
        <fullName evidence="5">Proteophosphoglycan ppg4</fullName>
    </recommendedName>
</protein>
<feature type="compositionally biased region" description="Basic and acidic residues" evidence="1">
    <location>
        <begin position="63"/>
        <end position="75"/>
    </location>
</feature>
<reference evidence="3 4" key="1">
    <citation type="submission" date="2019-03" db="EMBL/GenBank/DDBJ databases">
        <title>Rhodosporidium diobovatum UCD-FST 08-225 genome sequencing, assembly, and annotation.</title>
        <authorList>
            <person name="Fakankun I.U."/>
            <person name="Fristensky B."/>
            <person name="Levin D.B."/>
        </authorList>
    </citation>
    <scope>NUCLEOTIDE SEQUENCE [LARGE SCALE GENOMIC DNA]</scope>
    <source>
        <strain evidence="3 4">UCD-FST 08-225</strain>
    </source>
</reference>
<name>A0A5C5FM90_9BASI</name>
<feature type="chain" id="PRO_5022726507" description="Proteophosphoglycan ppg4" evidence="2">
    <location>
        <begin position="21"/>
        <end position="439"/>
    </location>
</feature>
<feature type="region of interest" description="Disordered" evidence="1">
    <location>
        <begin position="117"/>
        <end position="147"/>
    </location>
</feature>
<evidence type="ECO:0008006" key="5">
    <source>
        <dbReference type="Google" id="ProtNLM"/>
    </source>
</evidence>